<dbReference type="AlphaFoldDB" id="A0A6C0GD06"/>
<feature type="signal peptide" evidence="2">
    <location>
        <begin position="1"/>
        <end position="23"/>
    </location>
</feature>
<name>A0A6C0GD06_9BACT</name>
<gene>
    <name evidence="5" type="ORF">GXP67_03770</name>
</gene>
<dbReference type="PROSITE" id="PS51257">
    <property type="entry name" value="PROKAR_LIPOPROTEIN"/>
    <property type="match status" value="1"/>
</dbReference>
<dbReference type="PANTHER" id="PTHR38045">
    <property type="entry name" value="CHROMOSOME 1, WHOLE GENOME SHOTGUN SEQUENCE"/>
    <property type="match status" value="1"/>
</dbReference>
<organism evidence="5 6">
    <name type="scientific">Rhodocytophaga rosea</name>
    <dbReference type="NCBI Taxonomy" id="2704465"/>
    <lineage>
        <taxon>Bacteria</taxon>
        <taxon>Pseudomonadati</taxon>
        <taxon>Bacteroidota</taxon>
        <taxon>Cytophagia</taxon>
        <taxon>Cytophagales</taxon>
        <taxon>Rhodocytophagaceae</taxon>
        <taxon>Rhodocytophaga</taxon>
    </lineage>
</organism>
<comment type="subcellular location">
    <subcellularLocation>
        <location evidence="1">Cell envelope</location>
    </subcellularLocation>
</comment>
<evidence type="ECO:0000313" key="6">
    <source>
        <dbReference type="Proteomes" id="UP000480178"/>
    </source>
</evidence>
<dbReference type="GO" id="GO:0016829">
    <property type="term" value="F:lyase activity"/>
    <property type="evidence" value="ECO:0007669"/>
    <property type="project" value="InterPro"/>
</dbReference>
<sequence>MKTICQFLLLLLFLLSCTLSLNAQTLPQSTFTSLPSHPRILLLAGEEKSIQASIEADQSWKKVHQAILDECEKIIATEPVQRIQIGRRLLDKSRECLRRVFYLSYAYRLNKQAKYLKRAEKELLAVSAFSDWNPSHFLDVAEMTMAVAIGYDWMYDALPEESRNKIKEAILKKGIEPSLDTQYNSWLKATHNWNQVCNAGITYGALAIFEDQPQLAQQIITRSIESIVLPLKDYEPDGAYPEGYSYWGYGTSFQVLFNSAIEKLFGNIASVGNQPGFMKTAAYLLHMTGPTGSSFNYSDAGTETGLQPAMFWFAQKLKQPSLLWAEKEQLVNSRENIRTNNRLLPAMILWGHDVRLNKISAPTNKLWVGQGKNPVALMRTSWTDPNAIYVGFKAGSPSVNHGHMDVGSFVMDAVGERWAMDFGLQNYESLESKGISIWGREQGAQRWEVFRYNNFSHNTLTVNYSLQLVDGYATITTSSDKSSALYAITDLTSLYNNQLNSAKRGISIIDQQYIVVRDEIETADSSCFVRWTMLTSANARISGKDAIELSKNGKKLLLKVQSPAKVILKTWPTDPPKPYDAPNPGTMLVGFEVEIPKNSREAFTVLLIPQNNTKKISRETLPLENWRKAVVK</sequence>
<dbReference type="Proteomes" id="UP000480178">
    <property type="component" value="Chromosome"/>
</dbReference>
<feature type="chain" id="PRO_5025410840" evidence="2">
    <location>
        <begin position="24"/>
        <end position="632"/>
    </location>
</feature>
<dbReference type="Gene3D" id="2.70.98.70">
    <property type="match status" value="1"/>
</dbReference>
<dbReference type="Pfam" id="PF16332">
    <property type="entry name" value="DUF4962"/>
    <property type="match status" value="1"/>
</dbReference>
<accession>A0A6C0GD06</accession>
<dbReference type="GO" id="GO:0030313">
    <property type="term" value="C:cell envelope"/>
    <property type="evidence" value="ECO:0007669"/>
    <property type="project" value="UniProtKB-SubCell"/>
</dbReference>
<dbReference type="InterPro" id="IPR032518">
    <property type="entry name" value="HepII_N"/>
</dbReference>
<dbReference type="Pfam" id="PF07940">
    <property type="entry name" value="Hepar_II_III_C"/>
    <property type="match status" value="1"/>
</dbReference>
<dbReference type="KEGG" id="rhoz:GXP67_03770"/>
<feature type="domain" description="Heparinase II/III-like C-terminal" evidence="3">
    <location>
        <begin position="386"/>
        <end position="553"/>
    </location>
</feature>
<evidence type="ECO:0000256" key="1">
    <source>
        <dbReference type="ARBA" id="ARBA00004196"/>
    </source>
</evidence>
<evidence type="ECO:0000259" key="3">
    <source>
        <dbReference type="Pfam" id="PF07940"/>
    </source>
</evidence>
<dbReference type="PANTHER" id="PTHR38045:SF1">
    <property type="entry name" value="HEPARINASE II_III-LIKE PROTEIN"/>
    <property type="match status" value="1"/>
</dbReference>
<dbReference type="InterPro" id="IPR012480">
    <property type="entry name" value="Hepar_II_III_C"/>
</dbReference>
<evidence type="ECO:0000256" key="2">
    <source>
        <dbReference type="SAM" id="SignalP"/>
    </source>
</evidence>
<dbReference type="InterPro" id="IPR008929">
    <property type="entry name" value="Chondroitin_lyas"/>
</dbReference>
<keyword evidence="6" id="KW-1185">Reference proteome</keyword>
<protein>
    <submittedName>
        <fullName evidence="5">DUF4962 domain-containing protein</fullName>
    </submittedName>
</protein>
<reference evidence="5 6" key="1">
    <citation type="submission" date="2020-01" db="EMBL/GenBank/DDBJ databases">
        <authorList>
            <person name="Kim M.K."/>
        </authorList>
    </citation>
    <scope>NUCLEOTIDE SEQUENCE [LARGE SCALE GENOMIC DNA]</scope>
    <source>
        <strain evidence="5 6">172606-1</strain>
    </source>
</reference>
<keyword evidence="2" id="KW-0732">Signal</keyword>
<proteinExistence type="predicted"/>
<evidence type="ECO:0000313" key="5">
    <source>
        <dbReference type="EMBL" id="QHT65845.1"/>
    </source>
</evidence>
<feature type="domain" description="Heparinase II N-terminal" evidence="4">
    <location>
        <begin position="37"/>
        <end position="300"/>
    </location>
</feature>
<dbReference type="RefSeq" id="WP_162441922.1">
    <property type="nucleotide sequence ID" value="NZ_CP048222.1"/>
</dbReference>
<dbReference type="EMBL" id="CP048222">
    <property type="protein sequence ID" value="QHT65845.1"/>
    <property type="molecule type" value="Genomic_DNA"/>
</dbReference>
<evidence type="ECO:0000259" key="4">
    <source>
        <dbReference type="Pfam" id="PF16332"/>
    </source>
</evidence>
<dbReference type="SUPFAM" id="SSF48230">
    <property type="entry name" value="Chondroitin AC/alginate lyase"/>
    <property type="match status" value="1"/>
</dbReference>
<dbReference type="Gene3D" id="1.50.10.100">
    <property type="entry name" value="Chondroitin AC/alginate lyase"/>
    <property type="match status" value="1"/>
</dbReference>